<keyword evidence="9 10" id="KW-0807">Transducer</keyword>
<feature type="transmembrane region" description="Helical" evidence="10">
    <location>
        <begin position="246"/>
        <end position="271"/>
    </location>
</feature>
<evidence type="ECO:0000256" key="2">
    <source>
        <dbReference type="ARBA" id="ARBA00022475"/>
    </source>
</evidence>
<protein>
    <recommendedName>
        <fullName evidence="10">Odorant receptor</fullName>
    </recommendedName>
</protein>
<dbReference type="GO" id="GO:0005549">
    <property type="term" value="F:odorant binding"/>
    <property type="evidence" value="ECO:0007669"/>
    <property type="project" value="InterPro"/>
</dbReference>
<dbReference type="PANTHER" id="PTHR21137">
    <property type="entry name" value="ODORANT RECEPTOR"/>
    <property type="match status" value="1"/>
</dbReference>
<keyword evidence="12" id="KW-1185">Reference proteome</keyword>
<keyword evidence="5 10" id="KW-0552">Olfaction</keyword>
<reference evidence="11" key="1">
    <citation type="submission" date="2020-05" db="UniProtKB">
        <authorList>
            <consortium name="EnsemblMetazoa"/>
        </authorList>
    </citation>
    <scope>IDENTIFICATION</scope>
    <source>
        <strain evidence="11">USDA</strain>
    </source>
</reference>
<evidence type="ECO:0000256" key="5">
    <source>
        <dbReference type="ARBA" id="ARBA00022725"/>
    </source>
</evidence>
<dbReference type="KEGG" id="scac:106085231"/>
<keyword evidence="4 10" id="KW-0812">Transmembrane</keyword>
<dbReference type="GO" id="GO:0005886">
    <property type="term" value="C:plasma membrane"/>
    <property type="evidence" value="ECO:0007669"/>
    <property type="project" value="UniProtKB-SubCell"/>
</dbReference>
<feature type="transmembrane region" description="Helical" evidence="10">
    <location>
        <begin position="122"/>
        <end position="143"/>
    </location>
</feature>
<dbReference type="GO" id="GO:0007165">
    <property type="term" value="P:signal transduction"/>
    <property type="evidence" value="ECO:0007669"/>
    <property type="project" value="UniProtKB-KW"/>
</dbReference>
<dbReference type="STRING" id="35570.A0A1I8Q6G1"/>
<evidence type="ECO:0000256" key="3">
    <source>
        <dbReference type="ARBA" id="ARBA00022606"/>
    </source>
</evidence>
<comment type="similarity">
    <text evidence="10">Belongs to the insect chemoreceptor superfamily. Heteromeric odorant receptor channel (TC 1.A.69) family.</text>
</comment>
<dbReference type="Pfam" id="PF02949">
    <property type="entry name" value="7tm_6"/>
    <property type="match status" value="1"/>
</dbReference>
<dbReference type="Proteomes" id="UP000095300">
    <property type="component" value="Unassembled WGS sequence"/>
</dbReference>
<dbReference type="PANTHER" id="PTHR21137:SF3">
    <property type="entry name" value="ODORANT RECEPTOR 30A-RELATED"/>
    <property type="match status" value="1"/>
</dbReference>
<dbReference type="GO" id="GO:0004984">
    <property type="term" value="F:olfactory receptor activity"/>
    <property type="evidence" value="ECO:0007669"/>
    <property type="project" value="InterPro"/>
</dbReference>
<organism evidence="11 12">
    <name type="scientific">Stomoxys calcitrans</name>
    <name type="common">Stable fly</name>
    <name type="synonym">Conops calcitrans</name>
    <dbReference type="NCBI Taxonomy" id="35570"/>
    <lineage>
        <taxon>Eukaryota</taxon>
        <taxon>Metazoa</taxon>
        <taxon>Ecdysozoa</taxon>
        <taxon>Arthropoda</taxon>
        <taxon>Hexapoda</taxon>
        <taxon>Insecta</taxon>
        <taxon>Pterygota</taxon>
        <taxon>Neoptera</taxon>
        <taxon>Endopterygota</taxon>
        <taxon>Diptera</taxon>
        <taxon>Brachycera</taxon>
        <taxon>Muscomorpha</taxon>
        <taxon>Muscoidea</taxon>
        <taxon>Muscidae</taxon>
        <taxon>Stomoxys</taxon>
    </lineage>
</organism>
<sequence>MLRDNPMLSINVKLWQYLAVVFPGRGNIWRLYAFVLPVCVMNAMQFVYLFRMWGDLAPFILNTFFAAAIFDALLRTCLVILNRDKFEALMLELASLYNEIEQSNDVYAKRKLKEATAAARKVSIFNLTASFCDIVGALIYPLLCEGRVHPFGVALPGVDMTASPIYEIFYVLQFPTPLALTIMYMPFVSLFASFAMFGKTALMILQHRLQNIWLEEDDENKFAALRRCIKYYDRLTRYVYNFNSMVTYIVCVEFLLFGAIICSLLFCMNIIETFTQIISIIMYILTMMYVLFTYYWHANEMLMESVKVSEAAYAIPWYYGNHEFRKTLLLFIIRTQKPLQIMVGNVYPMTLATFQSLLNTSYTYFTMLRGLYNQ</sequence>
<dbReference type="EnsemblMetazoa" id="SCAU014347-RA">
    <property type="protein sequence ID" value="SCAU014347-PA"/>
    <property type="gene ID" value="SCAU014347"/>
</dbReference>
<keyword evidence="7 10" id="KW-0472">Membrane</keyword>
<comment type="subcellular location">
    <subcellularLocation>
        <location evidence="1 10">Cell membrane</location>
        <topology evidence="1 10">Multi-pass membrane protein</topology>
    </subcellularLocation>
</comment>
<dbReference type="OrthoDB" id="7677057at2759"/>
<feature type="transmembrane region" description="Helical" evidence="10">
    <location>
        <begin position="31"/>
        <end position="50"/>
    </location>
</feature>
<comment type="caution">
    <text evidence="10">Lacks conserved residue(s) required for the propagation of feature annotation.</text>
</comment>
<evidence type="ECO:0000256" key="1">
    <source>
        <dbReference type="ARBA" id="ARBA00004651"/>
    </source>
</evidence>
<feature type="transmembrane region" description="Helical" evidence="10">
    <location>
        <begin position="56"/>
        <end position="81"/>
    </location>
</feature>
<proteinExistence type="inferred from homology"/>
<name>A0A1I8Q6G1_STOCA</name>
<evidence type="ECO:0000313" key="11">
    <source>
        <dbReference type="EnsemblMetazoa" id="SCAU014347-PA"/>
    </source>
</evidence>
<evidence type="ECO:0000256" key="9">
    <source>
        <dbReference type="ARBA" id="ARBA00023224"/>
    </source>
</evidence>
<accession>A0A1I8Q6G1</accession>
<feature type="transmembrane region" description="Helical" evidence="10">
    <location>
        <begin position="178"/>
        <end position="198"/>
    </location>
</feature>
<evidence type="ECO:0000256" key="7">
    <source>
        <dbReference type="ARBA" id="ARBA00023136"/>
    </source>
</evidence>
<dbReference type="AlphaFoldDB" id="A0A1I8Q6G1"/>
<keyword evidence="2" id="KW-1003">Cell membrane</keyword>
<evidence type="ECO:0000256" key="6">
    <source>
        <dbReference type="ARBA" id="ARBA00022989"/>
    </source>
</evidence>
<evidence type="ECO:0000256" key="8">
    <source>
        <dbReference type="ARBA" id="ARBA00023170"/>
    </source>
</evidence>
<evidence type="ECO:0000256" key="4">
    <source>
        <dbReference type="ARBA" id="ARBA00022692"/>
    </source>
</evidence>
<dbReference type="VEuPathDB" id="VectorBase:SCAU014347"/>
<keyword evidence="8 10" id="KW-0675">Receptor</keyword>
<dbReference type="InterPro" id="IPR004117">
    <property type="entry name" value="7tm6_olfct_rcpt"/>
</dbReference>
<keyword evidence="6 10" id="KW-1133">Transmembrane helix</keyword>
<evidence type="ECO:0000256" key="10">
    <source>
        <dbReference type="RuleBase" id="RU351113"/>
    </source>
</evidence>
<feature type="transmembrane region" description="Helical" evidence="10">
    <location>
        <begin position="277"/>
        <end position="297"/>
    </location>
</feature>
<evidence type="ECO:0000313" key="12">
    <source>
        <dbReference type="Proteomes" id="UP000095300"/>
    </source>
</evidence>
<gene>
    <name evidence="11" type="primary">106085231</name>
</gene>
<keyword evidence="3 10" id="KW-0716">Sensory transduction</keyword>